<evidence type="ECO:0000256" key="3">
    <source>
        <dbReference type="ARBA" id="ARBA00022729"/>
    </source>
</evidence>
<evidence type="ECO:0000313" key="12">
    <source>
        <dbReference type="EMBL" id="WOL06342.1"/>
    </source>
</evidence>
<dbReference type="AlphaFoldDB" id="A0AAQ3KD69"/>
<dbReference type="PANTHER" id="PTHR46084:SF44">
    <property type="entry name" value="OS05G0471000 PROTEIN"/>
    <property type="match status" value="1"/>
</dbReference>
<dbReference type="PANTHER" id="PTHR46084">
    <property type="entry name" value="PROTEIN MALE DISCOVERER 2"/>
    <property type="match status" value="1"/>
</dbReference>
<feature type="chain" id="PRO_5043054418" description="Protein kinase domain-containing protein" evidence="10">
    <location>
        <begin position="28"/>
        <end position="605"/>
    </location>
</feature>
<dbReference type="Proteomes" id="UP001327560">
    <property type="component" value="Chromosome 4"/>
</dbReference>
<dbReference type="Pfam" id="PF07714">
    <property type="entry name" value="PK_Tyr_Ser-Thr"/>
    <property type="match status" value="1"/>
</dbReference>
<dbReference type="Pfam" id="PF08263">
    <property type="entry name" value="LRRNT_2"/>
    <property type="match status" value="1"/>
</dbReference>
<evidence type="ECO:0000256" key="8">
    <source>
        <dbReference type="SAM" id="MobiDB-lite"/>
    </source>
</evidence>
<evidence type="ECO:0000256" key="9">
    <source>
        <dbReference type="SAM" id="Phobius"/>
    </source>
</evidence>
<evidence type="ECO:0000256" key="5">
    <source>
        <dbReference type="ARBA" id="ARBA00022989"/>
    </source>
</evidence>
<keyword evidence="5 9" id="KW-1133">Transmembrane helix</keyword>
<comment type="subcellular location">
    <subcellularLocation>
        <location evidence="7">Endomembrane system</location>
        <topology evidence="7">Single-pass type I membrane protein</topology>
    </subcellularLocation>
</comment>
<dbReference type="Gene3D" id="3.30.200.20">
    <property type="entry name" value="Phosphorylase Kinase, domain 1"/>
    <property type="match status" value="1"/>
</dbReference>
<reference evidence="12 13" key="1">
    <citation type="submission" date="2023-10" db="EMBL/GenBank/DDBJ databases">
        <title>Chromosome-scale genome assembly provides insights into flower coloration mechanisms of Canna indica.</title>
        <authorList>
            <person name="Li C."/>
        </authorList>
    </citation>
    <scope>NUCLEOTIDE SEQUENCE [LARGE SCALE GENOMIC DNA]</scope>
    <source>
        <tissue evidence="12">Flower</tissue>
    </source>
</reference>
<evidence type="ECO:0000256" key="10">
    <source>
        <dbReference type="SAM" id="SignalP"/>
    </source>
</evidence>
<keyword evidence="1" id="KW-0433">Leucine-rich repeat</keyword>
<dbReference type="InterPro" id="IPR013210">
    <property type="entry name" value="LRR_N_plant-typ"/>
</dbReference>
<dbReference type="FunFam" id="3.30.200.20:FF:000489">
    <property type="entry name" value="Inactive receptor-like serine/threonine-protein kinase"/>
    <property type="match status" value="1"/>
</dbReference>
<dbReference type="InterPro" id="IPR011009">
    <property type="entry name" value="Kinase-like_dom_sf"/>
</dbReference>
<dbReference type="Gene3D" id="1.10.510.10">
    <property type="entry name" value="Transferase(Phosphotransferase) domain 1"/>
    <property type="match status" value="2"/>
</dbReference>
<protein>
    <recommendedName>
        <fullName evidence="11">Protein kinase domain-containing protein</fullName>
    </recommendedName>
</protein>
<feature type="signal peptide" evidence="10">
    <location>
        <begin position="1"/>
        <end position="27"/>
    </location>
</feature>
<keyword evidence="3 10" id="KW-0732">Signal</keyword>
<keyword evidence="4" id="KW-0677">Repeat</keyword>
<keyword evidence="13" id="KW-1185">Reference proteome</keyword>
<name>A0AAQ3KD69_9LILI</name>
<dbReference type="PROSITE" id="PS50011">
    <property type="entry name" value="PROTEIN_KINASE_DOM"/>
    <property type="match status" value="1"/>
</dbReference>
<dbReference type="InterPro" id="IPR001611">
    <property type="entry name" value="Leu-rich_rpt"/>
</dbReference>
<proteinExistence type="predicted"/>
<dbReference type="Gene3D" id="3.80.10.10">
    <property type="entry name" value="Ribonuclease Inhibitor"/>
    <property type="match status" value="1"/>
</dbReference>
<feature type="region of interest" description="Disordered" evidence="8">
    <location>
        <begin position="200"/>
        <end position="253"/>
    </location>
</feature>
<keyword evidence="2 9" id="KW-0812">Transmembrane</keyword>
<gene>
    <name evidence="12" type="ORF">Cni_G15074</name>
</gene>
<dbReference type="FunFam" id="3.80.10.10:FF:000400">
    <property type="entry name" value="Nuclear pore complex protein NUP107"/>
    <property type="match status" value="1"/>
</dbReference>
<feature type="compositionally biased region" description="Pro residues" evidence="8">
    <location>
        <begin position="221"/>
        <end position="253"/>
    </location>
</feature>
<dbReference type="InterPro" id="IPR001245">
    <property type="entry name" value="Ser-Thr/Tyr_kinase_cat_dom"/>
</dbReference>
<dbReference type="Pfam" id="PF13855">
    <property type="entry name" value="LRR_8"/>
    <property type="match status" value="1"/>
</dbReference>
<evidence type="ECO:0000256" key="4">
    <source>
        <dbReference type="ARBA" id="ARBA00022737"/>
    </source>
</evidence>
<sequence>MMERSVGVLSFLLWICLVCRTAELCAALSDEGRALLALKDGVELDPNCALADWDEEDADPCSWFGVGCSDDGRVVVLALKDLCLKGRLSPELSKLVHLTTLVLHNNSFYGVLPGDIGKLQRLEVLDLGYNNFSGLLPPDLGDILSLETLILRGNRFAGNLSQVLYKLKMLTVIQVDDQFPSKSEFIKTLRGVANAKIQRHLIEHSGSRNNTDERDREKPAPESPAPQSPPPLPPKSPPPQPSPPPPPASSPPSKSPLVIAISAGGATCFLIALCIIYLYYNRRKKEVGIMPFMAVPNEQLPRAPPTGIHTFRRSELETACEYFSNIIGSFSDFTLYKGTLSNGVEIAVTSTTVTSAKDWSVQDEAHFKKKIKELSKVNHKNFLNLLGYCKEEEPFTRMLVFEYAPSGTLFEHLHIKEAEHLHWNTRLRIAMGVAYCLEHTRQLNPPLVLRNLNSSSVYLTEDYAAKISDLKFWDVEAKTNLALEDSNDSSIAYKFGIILLEIISGKLPYSEDPEGDGLLVLWASSYLSGSKPAKNMVDETLDSVPEEDINKLMEVIRSCINEDRDKRPTMTEVASRMRLITAISPEEACPKLSPLWWAELQIISV</sequence>
<dbReference type="InterPro" id="IPR032675">
    <property type="entry name" value="LRR_dom_sf"/>
</dbReference>
<evidence type="ECO:0000259" key="11">
    <source>
        <dbReference type="PROSITE" id="PS50011"/>
    </source>
</evidence>
<dbReference type="GO" id="GO:0004672">
    <property type="term" value="F:protein kinase activity"/>
    <property type="evidence" value="ECO:0007669"/>
    <property type="project" value="InterPro"/>
</dbReference>
<feature type="transmembrane region" description="Helical" evidence="9">
    <location>
        <begin position="257"/>
        <end position="280"/>
    </location>
</feature>
<dbReference type="SUPFAM" id="SSF56112">
    <property type="entry name" value="Protein kinase-like (PK-like)"/>
    <property type="match status" value="1"/>
</dbReference>
<feature type="compositionally biased region" description="Basic and acidic residues" evidence="8">
    <location>
        <begin position="200"/>
        <end position="220"/>
    </location>
</feature>
<dbReference type="EMBL" id="CP136893">
    <property type="protein sequence ID" value="WOL06342.1"/>
    <property type="molecule type" value="Genomic_DNA"/>
</dbReference>
<evidence type="ECO:0000313" key="13">
    <source>
        <dbReference type="Proteomes" id="UP001327560"/>
    </source>
</evidence>
<organism evidence="12 13">
    <name type="scientific">Canna indica</name>
    <name type="common">Indian-shot</name>
    <dbReference type="NCBI Taxonomy" id="4628"/>
    <lineage>
        <taxon>Eukaryota</taxon>
        <taxon>Viridiplantae</taxon>
        <taxon>Streptophyta</taxon>
        <taxon>Embryophyta</taxon>
        <taxon>Tracheophyta</taxon>
        <taxon>Spermatophyta</taxon>
        <taxon>Magnoliopsida</taxon>
        <taxon>Liliopsida</taxon>
        <taxon>Zingiberales</taxon>
        <taxon>Cannaceae</taxon>
        <taxon>Canna</taxon>
    </lineage>
</organism>
<keyword evidence="6 9" id="KW-0472">Membrane</keyword>
<evidence type="ECO:0000256" key="2">
    <source>
        <dbReference type="ARBA" id="ARBA00022692"/>
    </source>
</evidence>
<dbReference type="GO" id="GO:0005524">
    <property type="term" value="F:ATP binding"/>
    <property type="evidence" value="ECO:0007669"/>
    <property type="project" value="InterPro"/>
</dbReference>
<accession>A0AAQ3KD69</accession>
<dbReference type="SUPFAM" id="SSF52058">
    <property type="entry name" value="L domain-like"/>
    <property type="match status" value="1"/>
</dbReference>
<dbReference type="GO" id="GO:0012505">
    <property type="term" value="C:endomembrane system"/>
    <property type="evidence" value="ECO:0007669"/>
    <property type="project" value="UniProtKB-SubCell"/>
</dbReference>
<evidence type="ECO:0000256" key="1">
    <source>
        <dbReference type="ARBA" id="ARBA00022614"/>
    </source>
</evidence>
<evidence type="ECO:0000256" key="7">
    <source>
        <dbReference type="ARBA" id="ARBA00046288"/>
    </source>
</evidence>
<dbReference type="InterPro" id="IPR000719">
    <property type="entry name" value="Prot_kinase_dom"/>
</dbReference>
<feature type="domain" description="Protein kinase" evidence="11">
    <location>
        <begin position="321"/>
        <end position="580"/>
    </location>
</feature>
<evidence type="ECO:0000256" key="6">
    <source>
        <dbReference type="ARBA" id="ARBA00023136"/>
    </source>
</evidence>